<gene>
    <name evidence="10" type="ORF">F4Y42_12025</name>
</gene>
<dbReference type="GO" id="GO:0031419">
    <property type="term" value="F:cobalamin binding"/>
    <property type="evidence" value="ECO:0007669"/>
    <property type="project" value="InterPro"/>
</dbReference>
<dbReference type="GO" id="GO:0051539">
    <property type="term" value="F:4 iron, 4 sulfur cluster binding"/>
    <property type="evidence" value="ECO:0007669"/>
    <property type="project" value="UniProtKB-KW"/>
</dbReference>
<keyword evidence="4" id="KW-0949">S-adenosyl-L-methionine</keyword>
<protein>
    <submittedName>
        <fullName evidence="10">Radical SAM protein</fullName>
    </submittedName>
</protein>
<accession>A0A6B0YSZ3</accession>
<dbReference type="InterPro" id="IPR006158">
    <property type="entry name" value="Cobalamin-bd"/>
</dbReference>
<organism evidence="10">
    <name type="scientific">Caldilineaceae bacterium SB0664_bin_27</name>
    <dbReference type="NCBI Taxonomy" id="2605260"/>
    <lineage>
        <taxon>Bacteria</taxon>
        <taxon>Bacillati</taxon>
        <taxon>Chloroflexota</taxon>
        <taxon>Caldilineae</taxon>
        <taxon>Caldilineales</taxon>
        <taxon>Caldilineaceae</taxon>
    </lineage>
</organism>
<evidence type="ECO:0000259" key="9">
    <source>
        <dbReference type="PROSITE" id="PS51918"/>
    </source>
</evidence>
<dbReference type="CDD" id="cd01335">
    <property type="entry name" value="Radical_SAM"/>
    <property type="match status" value="1"/>
</dbReference>
<evidence type="ECO:0000256" key="1">
    <source>
        <dbReference type="ARBA" id="ARBA00001966"/>
    </source>
</evidence>
<dbReference type="Gene3D" id="3.80.30.20">
    <property type="entry name" value="tm_1862 like domain"/>
    <property type="match status" value="1"/>
</dbReference>
<evidence type="ECO:0000256" key="5">
    <source>
        <dbReference type="ARBA" id="ARBA00022723"/>
    </source>
</evidence>
<reference evidence="10" key="1">
    <citation type="submission" date="2019-09" db="EMBL/GenBank/DDBJ databases">
        <title>Characterisation of the sponge microbiome using genome-centric metagenomics.</title>
        <authorList>
            <person name="Engelberts J.P."/>
            <person name="Robbins S.J."/>
            <person name="De Goeij J.M."/>
            <person name="Aranda M."/>
            <person name="Bell S.C."/>
            <person name="Webster N.S."/>
        </authorList>
    </citation>
    <scope>NUCLEOTIDE SEQUENCE</scope>
    <source>
        <strain evidence="10">SB0664_bin_27</strain>
    </source>
</reference>
<dbReference type="PROSITE" id="PS51918">
    <property type="entry name" value="RADICAL_SAM"/>
    <property type="match status" value="1"/>
</dbReference>
<keyword evidence="5" id="KW-0479">Metal-binding</keyword>
<sequence>MDILYIHPAKQEVEARYDKFRSCPPYPFIPVGVVGFVNMLRAEGYQVRGLNLPVELLQRPTFSLRQWLKSQRILPKLVLIDLHWYEHSFGAMSVAQTVKETLPDTTVVVGGLTTSYFGEEILADFDYVDYAIRGDAEEPLRQLAAQVVGKGSSQVNDIPNLIQRPGSGQRPEQNLGFYFADAATLDSLDFVSMDWLSNQRAYAALQYSGAGLMTLRKPKLLSHWLTVGRGCVFDCIYCGGGKESHSELAGRNGYVLRSPEGVVEDVARLAKEGFQQVNLSLDIATYPAKWWRAFFAQLRNDGIRIGIYNEFFQLPSNDFIDELCKTADLAHTEVAISPLSGDEEVRRKNGKFYTNERFLRMLETLKKYEVPIFIYFSLNLPGETPQTFKKTLYLADQIGKTYPHHLLRMLNPCHTLDPMSPMSRQPDSFGMNVQFTTFRDYYDYCKGTGWEPRRVVRGQHRGFEMASRPTRIVEQMAQIWDVFAQAQQFRCFPVPRGW</sequence>
<dbReference type="Pfam" id="PF02310">
    <property type="entry name" value="B12-binding"/>
    <property type="match status" value="1"/>
</dbReference>
<dbReference type="InterPro" id="IPR051198">
    <property type="entry name" value="BchE-like"/>
</dbReference>
<proteinExistence type="predicted"/>
<dbReference type="InterPro" id="IPR007197">
    <property type="entry name" value="rSAM"/>
</dbReference>
<dbReference type="SUPFAM" id="SSF102114">
    <property type="entry name" value="Radical SAM enzymes"/>
    <property type="match status" value="1"/>
</dbReference>
<dbReference type="InterPro" id="IPR023404">
    <property type="entry name" value="rSAM_horseshoe"/>
</dbReference>
<dbReference type="PROSITE" id="PS51332">
    <property type="entry name" value="B12_BINDING"/>
    <property type="match status" value="1"/>
</dbReference>
<evidence type="ECO:0000256" key="4">
    <source>
        <dbReference type="ARBA" id="ARBA00022691"/>
    </source>
</evidence>
<dbReference type="SFLD" id="SFLDG01123">
    <property type="entry name" value="methyltransferase_(Class_B)"/>
    <property type="match status" value="1"/>
</dbReference>
<name>A0A6B0YSZ3_9CHLR</name>
<dbReference type="InterPro" id="IPR058240">
    <property type="entry name" value="rSAM_sf"/>
</dbReference>
<keyword evidence="3" id="KW-0808">Transferase</keyword>
<dbReference type="PANTHER" id="PTHR43409:SF7">
    <property type="entry name" value="BLL1977 PROTEIN"/>
    <property type="match status" value="1"/>
</dbReference>
<evidence type="ECO:0000256" key="3">
    <source>
        <dbReference type="ARBA" id="ARBA00022679"/>
    </source>
</evidence>
<keyword evidence="2" id="KW-0489">Methyltransferase</keyword>
<evidence type="ECO:0000256" key="2">
    <source>
        <dbReference type="ARBA" id="ARBA00022603"/>
    </source>
</evidence>
<dbReference type="InterPro" id="IPR034466">
    <property type="entry name" value="Methyltransferase_Class_B"/>
</dbReference>
<keyword evidence="6" id="KW-0408">Iron</keyword>
<keyword evidence="7" id="KW-0411">Iron-sulfur</keyword>
<dbReference type="Pfam" id="PF04055">
    <property type="entry name" value="Radical_SAM"/>
    <property type="match status" value="1"/>
</dbReference>
<dbReference type="GO" id="GO:0003824">
    <property type="term" value="F:catalytic activity"/>
    <property type="evidence" value="ECO:0007669"/>
    <property type="project" value="InterPro"/>
</dbReference>
<dbReference type="Gene3D" id="3.40.50.280">
    <property type="entry name" value="Cobalamin-binding domain"/>
    <property type="match status" value="1"/>
</dbReference>
<dbReference type="EMBL" id="VXRG01000100">
    <property type="protein sequence ID" value="MXY94160.1"/>
    <property type="molecule type" value="Genomic_DNA"/>
</dbReference>
<dbReference type="PANTHER" id="PTHR43409">
    <property type="entry name" value="ANAEROBIC MAGNESIUM-PROTOPORPHYRIN IX MONOMETHYL ESTER CYCLASE-RELATED"/>
    <property type="match status" value="1"/>
</dbReference>
<evidence type="ECO:0000313" key="10">
    <source>
        <dbReference type="EMBL" id="MXY94160.1"/>
    </source>
</evidence>
<evidence type="ECO:0000256" key="6">
    <source>
        <dbReference type="ARBA" id="ARBA00023004"/>
    </source>
</evidence>
<dbReference type="InterPro" id="IPR006638">
    <property type="entry name" value="Elp3/MiaA/NifB-like_rSAM"/>
</dbReference>
<comment type="caution">
    <text evidence="10">The sequence shown here is derived from an EMBL/GenBank/DDBJ whole genome shotgun (WGS) entry which is preliminary data.</text>
</comment>
<evidence type="ECO:0000259" key="8">
    <source>
        <dbReference type="PROSITE" id="PS51332"/>
    </source>
</evidence>
<dbReference type="SFLD" id="SFLDG01082">
    <property type="entry name" value="B12-binding_domain_containing"/>
    <property type="match status" value="1"/>
</dbReference>
<dbReference type="SFLD" id="SFLDS00029">
    <property type="entry name" value="Radical_SAM"/>
    <property type="match status" value="1"/>
</dbReference>
<evidence type="ECO:0000256" key="7">
    <source>
        <dbReference type="ARBA" id="ARBA00023014"/>
    </source>
</evidence>
<dbReference type="GO" id="GO:0046872">
    <property type="term" value="F:metal ion binding"/>
    <property type="evidence" value="ECO:0007669"/>
    <property type="project" value="UniProtKB-KW"/>
</dbReference>
<dbReference type="AlphaFoldDB" id="A0A6B0YSZ3"/>
<feature type="domain" description="B12-binding" evidence="8">
    <location>
        <begin position="16"/>
        <end position="154"/>
    </location>
</feature>
<comment type="cofactor">
    <cofactor evidence="1">
        <name>[4Fe-4S] cluster</name>
        <dbReference type="ChEBI" id="CHEBI:49883"/>
    </cofactor>
</comment>
<feature type="domain" description="Radical SAM core" evidence="9">
    <location>
        <begin position="217"/>
        <end position="448"/>
    </location>
</feature>
<dbReference type="SMART" id="SM00729">
    <property type="entry name" value="Elp3"/>
    <property type="match status" value="1"/>
</dbReference>